<dbReference type="Proteomes" id="UP000596660">
    <property type="component" value="Unplaced"/>
</dbReference>
<dbReference type="Gene3D" id="3.30.420.10">
    <property type="entry name" value="Ribonuclease H-like superfamily/Ribonuclease H"/>
    <property type="match status" value="1"/>
</dbReference>
<feature type="domain" description="RNase H type-1" evidence="2">
    <location>
        <begin position="2"/>
        <end position="75"/>
    </location>
</feature>
<reference evidence="3" key="1">
    <citation type="journal article" date="2017" name="Nature">
        <title>The genome of Chenopodium quinoa.</title>
        <authorList>
            <person name="Jarvis D.E."/>
            <person name="Ho Y.S."/>
            <person name="Lightfoot D.J."/>
            <person name="Schmoeckel S.M."/>
            <person name="Li B."/>
            <person name="Borm T.J.A."/>
            <person name="Ohyanagi H."/>
            <person name="Mineta K."/>
            <person name="Michell C.T."/>
            <person name="Saber N."/>
            <person name="Kharbatia N.M."/>
            <person name="Rupper R.R."/>
            <person name="Sharp A.R."/>
            <person name="Dally N."/>
            <person name="Boughton B.A."/>
            <person name="Woo Y.H."/>
            <person name="Gao G."/>
            <person name="Schijlen E.G.W.M."/>
            <person name="Guo X."/>
            <person name="Momin A.A."/>
            <person name="Negrao S."/>
            <person name="Al-Babili S."/>
            <person name="Gehring C."/>
            <person name="Roessner U."/>
            <person name="Jung C."/>
            <person name="Murphy K."/>
            <person name="Arold S.T."/>
            <person name="Gojobori T."/>
            <person name="van der Linden C.G."/>
            <person name="van Loo E.N."/>
            <person name="Jellen E.N."/>
            <person name="Maughan P.J."/>
            <person name="Tester M."/>
        </authorList>
    </citation>
    <scope>NUCLEOTIDE SEQUENCE [LARGE SCALE GENOMIC DNA]</scope>
    <source>
        <strain evidence="3">cv. PI 614886</strain>
    </source>
</reference>
<accession>A0A803MZ97</accession>
<dbReference type="InterPro" id="IPR036397">
    <property type="entry name" value="RNaseH_sf"/>
</dbReference>
<dbReference type="PANTHER" id="PTHR48475:SF2">
    <property type="entry name" value="RIBONUCLEASE H"/>
    <property type="match status" value="1"/>
</dbReference>
<dbReference type="GO" id="GO:0004523">
    <property type="term" value="F:RNA-DNA hybrid ribonuclease activity"/>
    <property type="evidence" value="ECO:0007669"/>
    <property type="project" value="InterPro"/>
</dbReference>
<proteinExistence type="predicted"/>
<dbReference type="AlphaFoldDB" id="A0A803MZ97"/>
<evidence type="ECO:0000256" key="1">
    <source>
        <dbReference type="SAM" id="MobiDB-lite"/>
    </source>
</evidence>
<dbReference type="InterPro" id="IPR002156">
    <property type="entry name" value="RNaseH_domain"/>
</dbReference>
<feature type="compositionally biased region" description="Polar residues" evidence="1">
    <location>
        <begin position="144"/>
        <end position="162"/>
    </location>
</feature>
<dbReference type="GO" id="GO:0003676">
    <property type="term" value="F:nucleic acid binding"/>
    <property type="evidence" value="ECO:0007669"/>
    <property type="project" value="InterPro"/>
</dbReference>
<name>A0A803MZ97_CHEQI</name>
<organism evidence="3 4">
    <name type="scientific">Chenopodium quinoa</name>
    <name type="common">Quinoa</name>
    <dbReference type="NCBI Taxonomy" id="63459"/>
    <lineage>
        <taxon>Eukaryota</taxon>
        <taxon>Viridiplantae</taxon>
        <taxon>Streptophyta</taxon>
        <taxon>Embryophyta</taxon>
        <taxon>Tracheophyta</taxon>
        <taxon>Spermatophyta</taxon>
        <taxon>Magnoliopsida</taxon>
        <taxon>eudicotyledons</taxon>
        <taxon>Gunneridae</taxon>
        <taxon>Pentapetalae</taxon>
        <taxon>Caryophyllales</taxon>
        <taxon>Chenopodiaceae</taxon>
        <taxon>Chenopodioideae</taxon>
        <taxon>Atripliceae</taxon>
        <taxon>Chenopodium</taxon>
    </lineage>
</organism>
<dbReference type="Gramene" id="AUR62037674-RA">
    <property type="protein sequence ID" value="AUR62037674-RA:cds"/>
    <property type="gene ID" value="AUR62037674"/>
</dbReference>
<feature type="compositionally biased region" description="Pro residues" evidence="1">
    <location>
        <begin position="117"/>
        <end position="127"/>
    </location>
</feature>
<evidence type="ECO:0000313" key="4">
    <source>
        <dbReference type="Proteomes" id="UP000596660"/>
    </source>
</evidence>
<dbReference type="PANTHER" id="PTHR48475">
    <property type="entry name" value="RIBONUCLEASE H"/>
    <property type="match status" value="1"/>
</dbReference>
<dbReference type="InterPro" id="IPR012337">
    <property type="entry name" value="RNaseH-like_sf"/>
</dbReference>
<evidence type="ECO:0000259" key="2">
    <source>
        <dbReference type="Pfam" id="PF13456"/>
    </source>
</evidence>
<keyword evidence="4" id="KW-1185">Reference proteome</keyword>
<reference evidence="3" key="2">
    <citation type="submission" date="2021-03" db="UniProtKB">
        <authorList>
            <consortium name="EnsemblPlants"/>
        </authorList>
    </citation>
    <scope>IDENTIFICATION</scope>
</reference>
<evidence type="ECO:0000313" key="3">
    <source>
        <dbReference type="EnsemblPlants" id="AUR62037674-RA:cds"/>
    </source>
</evidence>
<dbReference type="EnsemblPlants" id="AUR62037674-RA">
    <property type="protein sequence ID" value="AUR62037674-RA:cds"/>
    <property type="gene ID" value="AUR62037674"/>
</dbReference>
<feature type="region of interest" description="Disordered" evidence="1">
    <location>
        <begin position="103"/>
        <end position="200"/>
    </location>
</feature>
<protein>
    <recommendedName>
        <fullName evidence="2">RNase H type-1 domain-containing protein</fullName>
    </recommendedName>
</protein>
<sequence>MLGLNLCQFMKIKSVQMCSDSQLIMGQMAKEFEVKEENMKAYFEKAESLTRSFDNFEIRHIPRSENQQANALARLASLAEGIAPRNIMWEVLEKPNILKKLVKKKQRAGEATHRPHPPQQAPSSAPPHRPREQGHPQSPPQRPHIQSQTGNQLKLETSSTQQSPPPGFASPSSGPAQDHSSSGIARPSPLARWRSTPSPP</sequence>
<dbReference type="Pfam" id="PF13456">
    <property type="entry name" value="RVT_3"/>
    <property type="match status" value="1"/>
</dbReference>
<dbReference type="SUPFAM" id="SSF53098">
    <property type="entry name" value="Ribonuclease H-like"/>
    <property type="match status" value="1"/>
</dbReference>